<evidence type="ECO:0000256" key="1">
    <source>
        <dbReference type="SAM" id="Phobius"/>
    </source>
</evidence>
<comment type="caution">
    <text evidence="2">The sequence shown here is derived from an EMBL/GenBank/DDBJ whole genome shotgun (WGS) entry which is preliminary data.</text>
</comment>
<dbReference type="Proteomes" id="UP000307244">
    <property type="component" value="Unassembled WGS sequence"/>
</dbReference>
<protein>
    <submittedName>
        <fullName evidence="2">DUF1761 domain-containing protein</fullName>
    </submittedName>
</protein>
<dbReference type="AlphaFoldDB" id="A0A4U1CHG8"/>
<feature type="transmembrane region" description="Helical" evidence="1">
    <location>
        <begin position="114"/>
        <end position="138"/>
    </location>
</feature>
<keyword evidence="1" id="KW-0472">Membrane</keyword>
<dbReference type="EMBL" id="SWBQ01000003">
    <property type="protein sequence ID" value="TKC05861.1"/>
    <property type="molecule type" value="Genomic_DNA"/>
</dbReference>
<reference evidence="2 3" key="1">
    <citation type="submission" date="2019-04" db="EMBL/GenBank/DDBJ databases">
        <title>Pedobacter sp. RP-3-15 sp. nov., isolated from Arctic soil.</title>
        <authorList>
            <person name="Dahal R.H."/>
            <person name="Kim D.-U."/>
        </authorList>
    </citation>
    <scope>NUCLEOTIDE SEQUENCE [LARGE SCALE GENOMIC DNA]</scope>
    <source>
        <strain evidence="2 3">RP-3-15</strain>
    </source>
</reference>
<dbReference type="InterPro" id="IPR013879">
    <property type="entry name" value="DUF1761"/>
</dbReference>
<name>A0A4U1CHG8_9SPHI</name>
<proteinExistence type="predicted"/>
<feature type="transmembrane region" description="Helical" evidence="1">
    <location>
        <begin position="53"/>
        <end position="74"/>
    </location>
</feature>
<accession>A0A4U1CHG8</accession>
<organism evidence="2 3">
    <name type="scientific">Pedobacter frigoris</name>
    <dbReference type="NCBI Taxonomy" id="2571272"/>
    <lineage>
        <taxon>Bacteria</taxon>
        <taxon>Pseudomonadati</taxon>
        <taxon>Bacteroidota</taxon>
        <taxon>Sphingobacteriia</taxon>
        <taxon>Sphingobacteriales</taxon>
        <taxon>Sphingobacteriaceae</taxon>
        <taxon>Pedobacter</taxon>
    </lineage>
</organism>
<dbReference type="RefSeq" id="WP_136836122.1">
    <property type="nucleotide sequence ID" value="NZ_SWBQ01000003.1"/>
</dbReference>
<evidence type="ECO:0000313" key="2">
    <source>
        <dbReference type="EMBL" id="TKC05861.1"/>
    </source>
</evidence>
<dbReference type="OrthoDB" id="2623652at2"/>
<feature type="transmembrane region" description="Helical" evidence="1">
    <location>
        <begin position="86"/>
        <end position="107"/>
    </location>
</feature>
<feature type="transmembrane region" description="Helical" evidence="1">
    <location>
        <begin position="12"/>
        <end position="32"/>
    </location>
</feature>
<dbReference type="Pfam" id="PF08570">
    <property type="entry name" value="DUF1761"/>
    <property type="match status" value="1"/>
</dbReference>
<evidence type="ECO:0000313" key="3">
    <source>
        <dbReference type="Proteomes" id="UP000307244"/>
    </source>
</evidence>
<keyword evidence="1" id="KW-0812">Transmembrane</keyword>
<sequence length="140" mass="15202">MNISLTDINWLAVAIGTIAYCAFCGIWHRQFAFGKKWEQAMGFDRPANWKETNIYYVVPLISCFVTTVVIAILLKLTNVNSFSNALTLGLLTGVGFATAIVFTTATIPTMKKPLVFGAITGTAQALGITIMTLIIYAIST</sequence>
<keyword evidence="1" id="KW-1133">Transmembrane helix</keyword>
<keyword evidence="3" id="KW-1185">Reference proteome</keyword>
<gene>
    <name evidence="2" type="ORF">FA047_10980</name>
</gene>